<gene>
    <name evidence="1" type="ORF">BN971_04883</name>
</gene>
<reference evidence="1 2" key="1">
    <citation type="submission" date="2015-03" db="EMBL/GenBank/DDBJ databases">
        <authorList>
            <person name="Murphy D."/>
        </authorList>
    </citation>
    <scope>NUCLEOTIDE SEQUENCE [LARGE SCALE GENOMIC DNA]</scope>
    <source>
        <strain evidence="1 2">DSM 44277</strain>
    </source>
</reference>
<dbReference type="OrthoDB" id="4742419at2"/>
<dbReference type="EMBL" id="CSTD01000009">
    <property type="protein sequence ID" value="CPR13571.1"/>
    <property type="molecule type" value="Genomic_DNA"/>
</dbReference>
<dbReference type="RefSeq" id="WP_085181767.1">
    <property type="nucleotide sequence ID" value="NZ_CSTD01000009.1"/>
</dbReference>
<organism evidence="1 2">
    <name type="scientific">Mycobacterium bohemicum DSM 44277</name>
    <dbReference type="NCBI Taxonomy" id="1236609"/>
    <lineage>
        <taxon>Bacteria</taxon>
        <taxon>Bacillati</taxon>
        <taxon>Actinomycetota</taxon>
        <taxon>Actinomycetes</taxon>
        <taxon>Mycobacteriales</taxon>
        <taxon>Mycobacteriaceae</taxon>
        <taxon>Mycobacterium</taxon>
    </lineage>
</organism>
<dbReference type="AlphaFoldDB" id="A0A0U0WEU1"/>
<protein>
    <submittedName>
        <fullName evidence="1">Uncharacterized protein</fullName>
    </submittedName>
</protein>
<proteinExistence type="predicted"/>
<evidence type="ECO:0000313" key="1">
    <source>
        <dbReference type="EMBL" id="CPR13571.1"/>
    </source>
</evidence>
<sequence>MAVFVRKLFGIGKLPPDLHAEVEAEGLIYLTDYVAVTRRFSGTIPGVRLPHSVASYVGSLVFTSERALATLSMLPKLAGPTVNARWDAPQTGAALVEISATGLQVEVDVARVDEKFSGELSLHYKVAIPEDVLARLPRRSLAFDMPPEYVFRAVGVTYSP</sequence>
<accession>A0A0U0WEU1</accession>
<dbReference type="Proteomes" id="UP000198875">
    <property type="component" value="Unassembled WGS sequence"/>
</dbReference>
<evidence type="ECO:0000313" key="2">
    <source>
        <dbReference type="Proteomes" id="UP000198875"/>
    </source>
</evidence>
<name>A0A0U0WEU1_MYCBE</name>